<evidence type="ECO:0000313" key="4">
    <source>
        <dbReference type="Proteomes" id="UP000317315"/>
    </source>
</evidence>
<gene>
    <name evidence="3" type="ORF">SAMN06269117_104120</name>
</gene>
<dbReference type="CDD" id="cd06225">
    <property type="entry name" value="HAMP"/>
    <property type="match status" value="1"/>
</dbReference>
<protein>
    <submittedName>
        <fullName evidence="3">HAMP domain-containing protein</fullName>
    </submittedName>
</protein>
<name>A0A521BBW3_9BACT</name>
<proteinExistence type="predicted"/>
<dbReference type="GO" id="GO:0016020">
    <property type="term" value="C:membrane"/>
    <property type="evidence" value="ECO:0007669"/>
    <property type="project" value="InterPro"/>
</dbReference>
<dbReference type="Proteomes" id="UP000317315">
    <property type="component" value="Unassembled WGS sequence"/>
</dbReference>
<feature type="transmembrane region" description="Helical" evidence="1">
    <location>
        <begin position="6"/>
        <end position="27"/>
    </location>
</feature>
<keyword evidence="4" id="KW-1185">Reference proteome</keyword>
<evidence type="ECO:0000259" key="2">
    <source>
        <dbReference type="PROSITE" id="PS50885"/>
    </source>
</evidence>
<dbReference type="PROSITE" id="PS50885">
    <property type="entry name" value="HAMP"/>
    <property type="match status" value="1"/>
</dbReference>
<evidence type="ECO:0000313" key="3">
    <source>
        <dbReference type="EMBL" id="SMO44595.1"/>
    </source>
</evidence>
<dbReference type="Pfam" id="PF00672">
    <property type="entry name" value="HAMP"/>
    <property type="match status" value="1"/>
</dbReference>
<feature type="domain" description="HAMP" evidence="2">
    <location>
        <begin position="29"/>
        <end position="87"/>
    </location>
</feature>
<dbReference type="SMART" id="SM00304">
    <property type="entry name" value="HAMP"/>
    <property type="match status" value="1"/>
</dbReference>
<dbReference type="GO" id="GO:0007165">
    <property type="term" value="P:signal transduction"/>
    <property type="evidence" value="ECO:0007669"/>
    <property type="project" value="InterPro"/>
</dbReference>
<dbReference type="Gene3D" id="6.10.340.10">
    <property type="match status" value="1"/>
</dbReference>
<dbReference type="SUPFAM" id="SSF158472">
    <property type="entry name" value="HAMP domain-like"/>
    <property type="match status" value="1"/>
</dbReference>
<dbReference type="AlphaFoldDB" id="A0A521BBW3"/>
<sequence>MAIAVSIVDIWNVLALLVAFGIFWYFAKNEIVKPIEKLTKAAHDISLGKLDVDLGVRGLKEENVRDEITKLAIAIDRLRASIQIAMERLRKKR</sequence>
<keyword evidence="1" id="KW-1133">Transmembrane helix</keyword>
<keyword evidence="1" id="KW-0472">Membrane</keyword>
<keyword evidence="1" id="KW-0812">Transmembrane</keyword>
<dbReference type="RefSeq" id="WP_185954219.1">
    <property type="nucleotide sequence ID" value="NZ_FXTM01000004.1"/>
</dbReference>
<dbReference type="InterPro" id="IPR003660">
    <property type="entry name" value="HAMP_dom"/>
</dbReference>
<reference evidence="3 4" key="1">
    <citation type="submission" date="2017-05" db="EMBL/GenBank/DDBJ databases">
        <authorList>
            <person name="Varghese N."/>
            <person name="Submissions S."/>
        </authorList>
    </citation>
    <scope>NUCLEOTIDE SEQUENCE [LARGE SCALE GENOMIC DNA]</scope>
    <source>
        <strain evidence="3 4">DSM 16304</strain>
    </source>
</reference>
<accession>A0A521BBW3</accession>
<evidence type="ECO:0000256" key="1">
    <source>
        <dbReference type="SAM" id="Phobius"/>
    </source>
</evidence>
<organism evidence="3 4">
    <name type="scientific">Balnearium lithotrophicum</name>
    <dbReference type="NCBI Taxonomy" id="223788"/>
    <lineage>
        <taxon>Bacteria</taxon>
        <taxon>Pseudomonadati</taxon>
        <taxon>Aquificota</taxon>
        <taxon>Aquificia</taxon>
        <taxon>Desulfurobacteriales</taxon>
        <taxon>Desulfurobacteriaceae</taxon>
        <taxon>Balnearium</taxon>
    </lineage>
</organism>
<dbReference type="EMBL" id="FXTM01000004">
    <property type="protein sequence ID" value="SMO44595.1"/>
    <property type="molecule type" value="Genomic_DNA"/>
</dbReference>